<organism evidence="1 2">
    <name type="scientific">Ensete ventricosum</name>
    <name type="common">Abyssinian banana</name>
    <name type="synonym">Musa ensete</name>
    <dbReference type="NCBI Taxonomy" id="4639"/>
    <lineage>
        <taxon>Eukaryota</taxon>
        <taxon>Viridiplantae</taxon>
        <taxon>Streptophyta</taxon>
        <taxon>Embryophyta</taxon>
        <taxon>Tracheophyta</taxon>
        <taxon>Spermatophyta</taxon>
        <taxon>Magnoliopsida</taxon>
        <taxon>Liliopsida</taxon>
        <taxon>Zingiberales</taxon>
        <taxon>Musaceae</taxon>
        <taxon>Ensete</taxon>
    </lineage>
</organism>
<dbReference type="EMBL" id="AMZH03001268">
    <property type="protein sequence ID" value="RRT79957.1"/>
    <property type="molecule type" value="Genomic_DNA"/>
</dbReference>
<gene>
    <name evidence="1" type="ORF">B296_00010568</name>
</gene>
<evidence type="ECO:0000313" key="1">
    <source>
        <dbReference type="EMBL" id="RRT79957.1"/>
    </source>
</evidence>
<evidence type="ECO:0000313" key="2">
    <source>
        <dbReference type="Proteomes" id="UP000287651"/>
    </source>
</evidence>
<comment type="caution">
    <text evidence="1">The sequence shown here is derived from an EMBL/GenBank/DDBJ whole genome shotgun (WGS) entry which is preliminary data.</text>
</comment>
<name>A0A427AV11_ENSVE</name>
<proteinExistence type="predicted"/>
<accession>A0A427AV11</accession>
<dbReference type="AlphaFoldDB" id="A0A427AV11"/>
<sequence length="179" mass="19727">MTIVIITIGSGDEHRPSRSHDLVIAVDRVRRVIGRHPNMVEAGVDEEQWQEEDEAKCADGETGHRIGFGPPKANVSDQHRLLRNSSQKEGERVRVRERWKGATRLYRCVLPPAIPVVSAAPGPTWPTVVRRSWLNNHNRTRSSSSEVCVGPGETIAGQKENAFACGVTAPTRLPIGDRG</sequence>
<reference evidence="1 2" key="1">
    <citation type="journal article" date="2014" name="Agronomy (Basel)">
        <title>A Draft Genome Sequence for Ensete ventricosum, the Drought-Tolerant Tree Against Hunger.</title>
        <authorList>
            <person name="Harrison J."/>
            <person name="Moore K.A."/>
            <person name="Paszkiewicz K."/>
            <person name="Jones T."/>
            <person name="Grant M."/>
            <person name="Ambacheew D."/>
            <person name="Muzemil S."/>
            <person name="Studholme D.J."/>
        </authorList>
    </citation>
    <scope>NUCLEOTIDE SEQUENCE [LARGE SCALE GENOMIC DNA]</scope>
</reference>
<dbReference type="Proteomes" id="UP000287651">
    <property type="component" value="Unassembled WGS sequence"/>
</dbReference>
<protein>
    <submittedName>
        <fullName evidence="1">Uncharacterized protein</fullName>
    </submittedName>
</protein>